<dbReference type="KEGG" id="soy:115881574"/>
<dbReference type="InterPro" id="IPR001792">
    <property type="entry name" value="Acylphosphatase-like_dom"/>
</dbReference>
<dbReference type="PROSITE" id="PS51160">
    <property type="entry name" value="ACYLPHOSPHATASE_3"/>
    <property type="match status" value="1"/>
</dbReference>
<proteinExistence type="inferred from homology"/>
<feature type="active site" evidence="5">
    <location>
        <position position="38"/>
    </location>
</feature>
<keyword evidence="8" id="KW-1185">Reference proteome</keyword>
<dbReference type="PRINTS" id="PR00112">
    <property type="entry name" value="ACYLPHPHTASE"/>
</dbReference>
<dbReference type="InterPro" id="IPR020456">
    <property type="entry name" value="Acylphosphatase"/>
</dbReference>
<dbReference type="AlphaFoldDB" id="A0A6J2XTU9"/>
<dbReference type="FunFam" id="3.30.70.100:FF:000011">
    <property type="entry name" value="Acylphosphatase"/>
    <property type="match status" value="1"/>
</dbReference>
<evidence type="ECO:0000256" key="5">
    <source>
        <dbReference type="PROSITE-ProRule" id="PRU00520"/>
    </source>
</evidence>
<evidence type="ECO:0000259" key="7">
    <source>
        <dbReference type="PROSITE" id="PS51160"/>
    </source>
</evidence>
<dbReference type="FunCoup" id="A0A6J2XTU9">
    <property type="interactions" value="469"/>
</dbReference>
<evidence type="ECO:0000256" key="3">
    <source>
        <dbReference type="ARBA" id="ARBA00022801"/>
    </source>
</evidence>
<dbReference type="PANTHER" id="PTHR10029">
    <property type="entry name" value="ACYLPHOSPHATASE"/>
    <property type="match status" value="1"/>
</dbReference>
<protein>
    <recommendedName>
        <fullName evidence="2 5">acylphosphatase</fullName>
        <ecNumber evidence="2 5">3.6.1.7</ecNumber>
    </recommendedName>
</protein>
<dbReference type="Pfam" id="PF00708">
    <property type="entry name" value="Acylphosphatase"/>
    <property type="match status" value="1"/>
</dbReference>
<dbReference type="PANTHER" id="PTHR10029:SF3">
    <property type="entry name" value="ACYLPHOSPHATASE-RELATED"/>
    <property type="match status" value="1"/>
</dbReference>
<dbReference type="InterPro" id="IPR036046">
    <property type="entry name" value="Acylphosphatase-like_dom_sf"/>
</dbReference>
<dbReference type="InParanoid" id="A0A6J2XTU9"/>
<accession>A0A6J2XTU9</accession>
<dbReference type="GeneID" id="115881574"/>
<evidence type="ECO:0000313" key="8">
    <source>
        <dbReference type="Proteomes" id="UP000504635"/>
    </source>
</evidence>
<comment type="catalytic activity">
    <reaction evidence="4 5">
        <text>an acyl phosphate + H2O = a carboxylate + phosphate + H(+)</text>
        <dbReference type="Rhea" id="RHEA:14965"/>
        <dbReference type="ChEBI" id="CHEBI:15377"/>
        <dbReference type="ChEBI" id="CHEBI:15378"/>
        <dbReference type="ChEBI" id="CHEBI:29067"/>
        <dbReference type="ChEBI" id="CHEBI:43474"/>
        <dbReference type="ChEBI" id="CHEBI:59918"/>
        <dbReference type="EC" id="3.6.1.7"/>
    </reaction>
</comment>
<dbReference type="InterPro" id="IPR017968">
    <property type="entry name" value="Acylphosphatase_CS"/>
</dbReference>
<comment type="similarity">
    <text evidence="1 6">Belongs to the acylphosphatase family.</text>
</comment>
<reference evidence="9" key="1">
    <citation type="submission" date="2025-08" db="UniProtKB">
        <authorList>
            <consortium name="RefSeq"/>
        </authorList>
    </citation>
    <scope>IDENTIFICATION</scope>
    <source>
        <tissue evidence="9">Gonads</tissue>
    </source>
</reference>
<evidence type="ECO:0000256" key="6">
    <source>
        <dbReference type="RuleBase" id="RU004168"/>
    </source>
</evidence>
<dbReference type="OrthoDB" id="7961613at2759"/>
<name>A0A6J2XTU9_SITOR</name>
<dbReference type="PROSITE" id="PS00150">
    <property type="entry name" value="ACYLPHOSPHATASE_1"/>
    <property type="match status" value="1"/>
</dbReference>
<dbReference type="SUPFAM" id="SSF54975">
    <property type="entry name" value="Acylphosphatase/BLUF domain-like"/>
    <property type="match status" value="1"/>
</dbReference>
<dbReference type="EC" id="3.6.1.7" evidence="2 5"/>
<feature type="domain" description="Acylphosphatase-like" evidence="7">
    <location>
        <begin position="5"/>
        <end position="95"/>
    </location>
</feature>
<evidence type="ECO:0000256" key="2">
    <source>
        <dbReference type="ARBA" id="ARBA00012150"/>
    </source>
</evidence>
<evidence type="ECO:0000313" key="9">
    <source>
        <dbReference type="RefSeq" id="XP_030754977.1"/>
    </source>
</evidence>
<organism evidence="8 9">
    <name type="scientific">Sitophilus oryzae</name>
    <name type="common">Rice weevil</name>
    <name type="synonym">Curculio oryzae</name>
    <dbReference type="NCBI Taxonomy" id="7048"/>
    <lineage>
        <taxon>Eukaryota</taxon>
        <taxon>Metazoa</taxon>
        <taxon>Ecdysozoa</taxon>
        <taxon>Arthropoda</taxon>
        <taxon>Hexapoda</taxon>
        <taxon>Insecta</taxon>
        <taxon>Pterygota</taxon>
        <taxon>Neoptera</taxon>
        <taxon>Endopterygota</taxon>
        <taxon>Coleoptera</taxon>
        <taxon>Polyphaga</taxon>
        <taxon>Cucujiformia</taxon>
        <taxon>Curculionidae</taxon>
        <taxon>Dryophthorinae</taxon>
        <taxon>Sitophilus</taxon>
    </lineage>
</organism>
<gene>
    <name evidence="9" type="primary">LOC115881574</name>
</gene>
<evidence type="ECO:0000256" key="1">
    <source>
        <dbReference type="ARBA" id="ARBA00005614"/>
    </source>
</evidence>
<sequence>MPLRSVDFEVWGRVQGVFFRKYTQKEATKLGLKGWCMNTKDLTVKGVLEGEPESINKMKDWLEKVGSPSSEISKAAFQNEHEIPEHTYYDFSIKR</sequence>
<evidence type="ECO:0000256" key="4">
    <source>
        <dbReference type="ARBA" id="ARBA00047645"/>
    </source>
</evidence>
<feature type="active site" evidence="5">
    <location>
        <position position="20"/>
    </location>
</feature>
<dbReference type="RefSeq" id="XP_030754977.1">
    <property type="nucleotide sequence ID" value="XM_030899117.1"/>
</dbReference>
<dbReference type="GO" id="GO:0003998">
    <property type="term" value="F:acylphosphatase activity"/>
    <property type="evidence" value="ECO:0007669"/>
    <property type="project" value="UniProtKB-EC"/>
</dbReference>
<dbReference type="Proteomes" id="UP000504635">
    <property type="component" value="Unplaced"/>
</dbReference>
<keyword evidence="3 5" id="KW-0378">Hydrolase</keyword>
<dbReference type="Gene3D" id="3.30.70.100">
    <property type="match status" value="1"/>
</dbReference>